<dbReference type="Proteomes" id="UP000235653">
    <property type="component" value="Unassembled WGS sequence"/>
</dbReference>
<dbReference type="CDD" id="cd00093">
    <property type="entry name" value="HTH_XRE"/>
    <property type="match status" value="1"/>
</dbReference>
<proteinExistence type="predicted"/>
<dbReference type="PROSITE" id="PS50943">
    <property type="entry name" value="HTH_CROC1"/>
    <property type="match status" value="1"/>
</dbReference>
<comment type="caution">
    <text evidence="1">The sequence shown here is derived from an EMBL/GenBank/DDBJ whole genome shotgun (WGS) entry which is preliminary data.</text>
</comment>
<sequence length="72" mass="7620">MKLREARANALMTAQSLADKGEVSVATINKIEQGAWLPSLKTVKKLADVLGIKPGDVEEFQAAINKAAGKGK</sequence>
<gene>
    <name evidence="1" type="ORF">JP09_010055</name>
</gene>
<dbReference type="InterPro" id="IPR001387">
    <property type="entry name" value="Cro/C1-type_HTH"/>
</dbReference>
<dbReference type="EMBL" id="JQAN02000014">
    <property type="protein sequence ID" value="PPD57373.1"/>
    <property type="molecule type" value="Genomic_DNA"/>
</dbReference>
<keyword evidence="2" id="KW-1185">Reference proteome</keyword>
<dbReference type="Gene3D" id="1.10.260.40">
    <property type="entry name" value="lambda repressor-like DNA-binding domains"/>
    <property type="match status" value="1"/>
</dbReference>
<dbReference type="OrthoDB" id="2902336at2"/>
<dbReference type="AlphaFoldDB" id="A0A2P5P508"/>
<organism evidence="1 2">
    <name type="scientific">Dehalogenimonas etheniformans</name>
    <dbReference type="NCBI Taxonomy" id="1536648"/>
    <lineage>
        <taxon>Bacteria</taxon>
        <taxon>Bacillati</taxon>
        <taxon>Chloroflexota</taxon>
        <taxon>Dehalococcoidia</taxon>
        <taxon>Dehalococcoidales</taxon>
        <taxon>Dehalococcoidaceae</taxon>
        <taxon>Dehalogenimonas</taxon>
    </lineage>
</organism>
<dbReference type="InterPro" id="IPR010982">
    <property type="entry name" value="Lambda_DNA-bd_dom_sf"/>
</dbReference>
<dbReference type="GO" id="GO:0003677">
    <property type="term" value="F:DNA binding"/>
    <property type="evidence" value="ECO:0007669"/>
    <property type="project" value="InterPro"/>
</dbReference>
<dbReference type="Pfam" id="PF01381">
    <property type="entry name" value="HTH_3"/>
    <property type="match status" value="1"/>
</dbReference>
<reference evidence="1 2" key="1">
    <citation type="journal article" date="2017" name="ISME J.">
        <title>Grape pomace compost harbors organohalide-respiring Dehalogenimonas species with novel reductive dehalogenase genes.</title>
        <authorList>
            <person name="Yang Y."/>
            <person name="Higgins S.A."/>
            <person name="Yan J."/>
            <person name="Simsir B."/>
            <person name="Chourey K."/>
            <person name="Iyer R."/>
            <person name="Hettich R.L."/>
            <person name="Baldwin B."/>
            <person name="Ogles D.M."/>
            <person name="Loffler F.E."/>
        </authorList>
    </citation>
    <scope>NUCLEOTIDE SEQUENCE [LARGE SCALE GENOMIC DNA]</scope>
    <source>
        <strain evidence="1 2">GP</strain>
    </source>
</reference>
<evidence type="ECO:0000313" key="1">
    <source>
        <dbReference type="EMBL" id="PPD57373.1"/>
    </source>
</evidence>
<name>A0A2P5P508_9CHLR</name>
<accession>A0A2P5P508</accession>
<dbReference type="SUPFAM" id="SSF47413">
    <property type="entry name" value="lambda repressor-like DNA-binding domains"/>
    <property type="match status" value="1"/>
</dbReference>
<dbReference type="RefSeq" id="WP_102331569.1">
    <property type="nucleotide sequence ID" value="NZ_CP058566.2"/>
</dbReference>
<dbReference type="SMART" id="SM00530">
    <property type="entry name" value="HTH_XRE"/>
    <property type="match status" value="1"/>
</dbReference>
<protein>
    <submittedName>
        <fullName evidence="1">XRE family transcriptional regulator</fullName>
    </submittedName>
</protein>
<evidence type="ECO:0000313" key="2">
    <source>
        <dbReference type="Proteomes" id="UP000235653"/>
    </source>
</evidence>